<feature type="coiled-coil region" evidence="6">
    <location>
        <begin position="69"/>
        <end position="96"/>
    </location>
</feature>
<evidence type="ECO:0000256" key="1">
    <source>
        <dbReference type="ARBA" id="ARBA00005405"/>
    </source>
</evidence>
<dbReference type="PANTHER" id="PTHR33405:SF7">
    <property type="entry name" value="PROTEIN FLX-LIKE 1"/>
    <property type="match status" value="1"/>
</dbReference>
<accession>A0AAN9NXL2</accession>
<reference evidence="7 8" key="1">
    <citation type="submission" date="2024-01" db="EMBL/GenBank/DDBJ databases">
        <title>The genomes of 5 underutilized Papilionoideae crops provide insights into root nodulation and disease resistanc.</title>
        <authorList>
            <person name="Jiang F."/>
        </authorList>
    </citation>
    <scope>NUCLEOTIDE SEQUENCE [LARGE SCALE GENOMIC DNA]</scope>
    <source>
        <strain evidence="7">DUOXIRENSHENG_FW03</strain>
        <tissue evidence="7">Leaves</tissue>
    </source>
</reference>
<proteinExistence type="inferred from homology"/>
<keyword evidence="4 6" id="KW-0175">Coiled coil</keyword>
<dbReference type="InterPro" id="IPR040353">
    <property type="entry name" value="FLX/FLX-like"/>
</dbReference>
<protein>
    <submittedName>
        <fullName evidence="7">Uncharacterized protein</fullName>
    </submittedName>
</protein>
<gene>
    <name evidence="7" type="ORF">VNO78_33640</name>
</gene>
<keyword evidence="2" id="KW-0217">Developmental protein</keyword>
<dbReference type="PANTHER" id="PTHR33405">
    <property type="entry name" value="PROTEIN FLX-LIKE 2"/>
    <property type="match status" value="1"/>
</dbReference>
<keyword evidence="8" id="KW-1185">Reference proteome</keyword>
<dbReference type="GO" id="GO:0009908">
    <property type="term" value="P:flower development"/>
    <property type="evidence" value="ECO:0007669"/>
    <property type="project" value="UniProtKB-KW"/>
</dbReference>
<name>A0AAN9NXL2_PSOTE</name>
<evidence type="ECO:0000256" key="2">
    <source>
        <dbReference type="ARBA" id="ARBA00022473"/>
    </source>
</evidence>
<keyword evidence="3" id="KW-0221">Differentiation</keyword>
<evidence type="ECO:0000256" key="4">
    <source>
        <dbReference type="ARBA" id="ARBA00023054"/>
    </source>
</evidence>
<comment type="similarity">
    <text evidence="1">Belongs to the FLX family.</text>
</comment>
<keyword evidence="5" id="KW-0287">Flowering</keyword>
<evidence type="ECO:0000256" key="3">
    <source>
        <dbReference type="ARBA" id="ARBA00022782"/>
    </source>
</evidence>
<dbReference type="AlphaFoldDB" id="A0AAN9NXL2"/>
<dbReference type="Proteomes" id="UP001386955">
    <property type="component" value="Unassembled WGS sequence"/>
</dbReference>
<comment type="caution">
    <text evidence="7">The sequence shown here is derived from an EMBL/GenBank/DDBJ whole genome shotgun (WGS) entry which is preliminary data.</text>
</comment>
<sequence>MLSVFGISLQVLICPSSSVFRCTFWFRLLSGSAVSCFLLVGYLQNAAIEYEKKGFAENYEHSQVMKKKLVAMALEIEKLHAEIANAEKRARAAATAGNTSPGYNTNYGSADTGYAGNPYPGIYGMNPVSSVAS</sequence>
<dbReference type="EMBL" id="JAYMYS010000009">
    <property type="protein sequence ID" value="KAK7381116.1"/>
    <property type="molecule type" value="Genomic_DNA"/>
</dbReference>
<dbReference type="GO" id="GO:0030154">
    <property type="term" value="P:cell differentiation"/>
    <property type="evidence" value="ECO:0007669"/>
    <property type="project" value="UniProtKB-KW"/>
</dbReference>
<organism evidence="7 8">
    <name type="scientific">Psophocarpus tetragonolobus</name>
    <name type="common">Winged bean</name>
    <name type="synonym">Dolichos tetragonolobus</name>
    <dbReference type="NCBI Taxonomy" id="3891"/>
    <lineage>
        <taxon>Eukaryota</taxon>
        <taxon>Viridiplantae</taxon>
        <taxon>Streptophyta</taxon>
        <taxon>Embryophyta</taxon>
        <taxon>Tracheophyta</taxon>
        <taxon>Spermatophyta</taxon>
        <taxon>Magnoliopsida</taxon>
        <taxon>eudicotyledons</taxon>
        <taxon>Gunneridae</taxon>
        <taxon>Pentapetalae</taxon>
        <taxon>rosids</taxon>
        <taxon>fabids</taxon>
        <taxon>Fabales</taxon>
        <taxon>Fabaceae</taxon>
        <taxon>Papilionoideae</taxon>
        <taxon>50 kb inversion clade</taxon>
        <taxon>NPAAA clade</taxon>
        <taxon>indigoferoid/millettioid clade</taxon>
        <taxon>Phaseoleae</taxon>
        <taxon>Psophocarpus</taxon>
    </lineage>
</organism>
<evidence type="ECO:0000313" key="8">
    <source>
        <dbReference type="Proteomes" id="UP001386955"/>
    </source>
</evidence>
<evidence type="ECO:0000256" key="5">
    <source>
        <dbReference type="ARBA" id="ARBA00023089"/>
    </source>
</evidence>
<evidence type="ECO:0000256" key="6">
    <source>
        <dbReference type="SAM" id="Coils"/>
    </source>
</evidence>
<evidence type="ECO:0000313" key="7">
    <source>
        <dbReference type="EMBL" id="KAK7381116.1"/>
    </source>
</evidence>